<dbReference type="InterPro" id="IPR013783">
    <property type="entry name" value="Ig-like_fold"/>
</dbReference>
<dbReference type="GO" id="GO:0016798">
    <property type="term" value="F:hydrolase activity, acting on glycosyl bonds"/>
    <property type="evidence" value="ECO:0007669"/>
    <property type="project" value="UniProtKB-KW"/>
</dbReference>
<dbReference type="OrthoDB" id="954626at2"/>
<keyword evidence="1" id="KW-0378">Hydrolase</keyword>
<evidence type="ECO:0000259" key="5">
    <source>
        <dbReference type="PROSITE" id="PS50853"/>
    </source>
</evidence>
<dbReference type="Gene3D" id="2.60.120.380">
    <property type="match status" value="1"/>
</dbReference>
<evidence type="ECO:0000313" key="7">
    <source>
        <dbReference type="Proteomes" id="UP000313231"/>
    </source>
</evidence>
<dbReference type="SUPFAM" id="SSF49265">
    <property type="entry name" value="Fibronectin type III"/>
    <property type="match status" value="1"/>
</dbReference>
<proteinExistence type="predicted"/>
<feature type="domain" description="Fibronectin type-III" evidence="5">
    <location>
        <begin position="496"/>
        <end position="584"/>
    </location>
</feature>
<evidence type="ECO:0000313" key="6">
    <source>
        <dbReference type="EMBL" id="TNM37765.1"/>
    </source>
</evidence>
<accession>A0A5C4VQX4</accession>
<dbReference type="Gene3D" id="2.60.40.10">
    <property type="entry name" value="Immunoglobulins"/>
    <property type="match status" value="1"/>
</dbReference>
<keyword evidence="7" id="KW-1185">Reference proteome</keyword>
<keyword evidence="2" id="KW-0624">Polysaccharide degradation</keyword>
<dbReference type="SUPFAM" id="SSF55486">
    <property type="entry name" value="Metalloproteases ('zincins'), catalytic domain"/>
    <property type="match status" value="1"/>
</dbReference>
<evidence type="ECO:0000256" key="2">
    <source>
        <dbReference type="ARBA" id="ARBA00023326"/>
    </source>
</evidence>
<dbReference type="Pfam" id="PF13582">
    <property type="entry name" value="Reprolysin_3"/>
    <property type="match status" value="1"/>
</dbReference>
<dbReference type="InterPro" id="IPR024079">
    <property type="entry name" value="MetalloPept_cat_dom_sf"/>
</dbReference>
<feature type="chain" id="PRO_5038752743" description="Fibronectin type-III domain-containing protein" evidence="4">
    <location>
        <begin position="19"/>
        <end position="584"/>
    </location>
</feature>
<organism evidence="6 7">
    <name type="scientific">Nocardioides albidus</name>
    <dbReference type="NCBI Taxonomy" id="1517589"/>
    <lineage>
        <taxon>Bacteria</taxon>
        <taxon>Bacillati</taxon>
        <taxon>Actinomycetota</taxon>
        <taxon>Actinomycetes</taxon>
        <taxon>Propionibacteriales</taxon>
        <taxon>Nocardioidaceae</taxon>
        <taxon>Nocardioides</taxon>
    </lineage>
</organism>
<comment type="caution">
    <text evidence="6">The sequence shown here is derived from an EMBL/GenBank/DDBJ whole genome shotgun (WGS) entry which is preliminary data.</text>
</comment>
<feature type="signal peptide" evidence="4">
    <location>
        <begin position="1"/>
        <end position="18"/>
    </location>
</feature>
<evidence type="ECO:0000256" key="4">
    <source>
        <dbReference type="SAM" id="SignalP"/>
    </source>
</evidence>
<protein>
    <recommendedName>
        <fullName evidence="5">Fibronectin type-III domain-containing protein</fullName>
    </recommendedName>
</protein>
<keyword evidence="2" id="KW-0119">Carbohydrate metabolism</keyword>
<dbReference type="GO" id="GO:0000272">
    <property type="term" value="P:polysaccharide catabolic process"/>
    <property type="evidence" value="ECO:0007669"/>
    <property type="project" value="UniProtKB-KW"/>
</dbReference>
<name>A0A5C4VQX4_9ACTN</name>
<evidence type="ECO:0000256" key="3">
    <source>
        <dbReference type="SAM" id="MobiDB-lite"/>
    </source>
</evidence>
<dbReference type="GO" id="GO:0008237">
    <property type="term" value="F:metallopeptidase activity"/>
    <property type="evidence" value="ECO:0007669"/>
    <property type="project" value="InterPro"/>
</dbReference>
<feature type="compositionally biased region" description="Low complexity" evidence="3">
    <location>
        <begin position="509"/>
        <end position="519"/>
    </location>
</feature>
<keyword evidence="4" id="KW-0732">Signal</keyword>
<dbReference type="EMBL" id="VDMP01000026">
    <property type="protein sequence ID" value="TNM37765.1"/>
    <property type="molecule type" value="Genomic_DNA"/>
</dbReference>
<dbReference type="Proteomes" id="UP000313231">
    <property type="component" value="Unassembled WGS sequence"/>
</dbReference>
<dbReference type="InterPro" id="IPR003961">
    <property type="entry name" value="FN3_dom"/>
</dbReference>
<dbReference type="RefSeq" id="WP_139624308.1">
    <property type="nucleotide sequence ID" value="NZ_VDMP01000026.1"/>
</dbReference>
<sequence length="584" mass="59149">MRLFLRAGALGVAGLALAAGTLTLPAAAAEPDPPGLTTAEKLVMAEDPSVRATDDGRLYIVDEWQPPTGAAAGSTAEAAVSAGVAEALTETASIDTFALHSRPGALRTIHLDFDGGSLLGLNLWVLGLSLNGLVFGGWSIDTSTGTFSDAEQAIIRETWARVSEDFSAWDVDVTTAEPLLGALWRASTNDPSYGMRVAFTNDGKLQSQLCGGGCGGIAYIDTFDDVTSGERGGPAWVFPSSLSQKAKNMADAAAHEVGHTLGLLHDGTASSAYYGGNTLWGPIMGSPYGAALTQWSKGDYPGATNKEDDLALIGSGGLPLRVDEAGSTPATAAALTTLPDGAGVISGPADSDWYALTECSGALTASVSPAAVGPDLDVALELRDASGGVIASNAPATIRASATGPISGLGASLSVPLSGGPYYLAVSGAGSGSGGVSGWASGGYDRYGSIGTYRLLMSGCAGGSGVPVPPPTEVPFDPSGDPDPVPVPPLTSLPGRPRTPALTNGARGGRITIGARWSTPPTGGGTITGYVLKVFRLDARGRVVSRTRTAVLPGTVTAADVVLPRKGRWAVRVQARNDLGWGSF</sequence>
<gene>
    <name evidence="6" type="ORF">FHP29_16495</name>
</gene>
<feature type="non-terminal residue" evidence="6">
    <location>
        <position position="584"/>
    </location>
</feature>
<keyword evidence="1" id="KW-0326">Glycosidase</keyword>
<evidence type="ECO:0000256" key="1">
    <source>
        <dbReference type="ARBA" id="ARBA00023295"/>
    </source>
</evidence>
<dbReference type="InterPro" id="IPR036116">
    <property type="entry name" value="FN3_sf"/>
</dbReference>
<dbReference type="Gene3D" id="3.40.390.10">
    <property type="entry name" value="Collagenase (Catalytic Domain)"/>
    <property type="match status" value="1"/>
</dbReference>
<dbReference type="AlphaFoldDB" id="A0A5C4VQX4"/>
<feature type="compositionally biased region" description="Pro residues" evidence="3">
    <location>
        <begin position="481"/>
        <end position="491"/>
    </location>
</feature>
<feature type="region of interest" description="Disordered" evidence="3">
    <location>
        <begin position="464"/>
        <end position="519"/>
    </location>
</feature>
<dbReference type="PROSITE" id="PS50853">
    <property type="entry name" value="FN3"/>
    <property type="match status" value="1"/>
</dbReference>
<reference evidence="6 7" key="1">
    <citation type="journal article" date="2016" name="Int. J. Syst. Evol. Microbiol.">
        <title>Nocardioides albidus sp. nov., an actinobacterium isolated from garden soil.</title>
        <authorList>
            <person name="Singh H."/>
            <person name="Du J."/>
            <person name="Trinh H."/>
            <person name="Won K."/>
            <person name="Yang J.E."/>
            <person name="Yin C."/>
            <person name="Kook M."/>
            <person name="Yi T.H."/>
        </authorList>
    </citation>
    <scope>NUCLEOTIDE SEQUENCE [LARGE SCALE GENOMIC DNA]</scope>
    <source>
        <strain evidence="6 7">CCTCC AB 2015297</strain>
    </source>
</reference>
<dbReference type="CDD" id="cd00063">
    <property type="entry name" value="FN3"/>
    <property type="match status" value="1"/>
</dbReference>